<proteinExistence type="predicted"/>
<keyword evidence="3" id="KW-1185">Reference proteome</keyword>
<comment type="caution">
    <text evidence="2">The sequence shown here is derived from an EMBL/GenBank/DDBJ whole genome shotgun (WGS) entry which is preliminary data.</text>
</comment>
<evidence type="ECO:0000313" key="2">
    <source>
        <dbReference type="EMBL" id="MCL7029917.1"/>
    </source>
</evidence>
<evidence type="ECO:0000313" key="3">
    <source>
        <dbReference type="Proteomes" id="UP001177140"/>
    </source>
</evidence>
<keyword evidence="1" id="KW-0472">Membrane</keyword>
<gene>
    <name evidence="2" type="ORF">MKW94_002631</name>
</gene>
<evidence type="ECO:0000256" key="1">
    <source>
        <dbReference type="SAM" id="Phobius"/>
    </source>
</evidence>
<keyword evidence="1" id="KW-1133">Transmembrane helix</keyword>
<feature type="transmembrane region" description="Helical" evidence="1">
    <location>
        <begin position="34"/>
        <end position="56"/>
    </location>
</feature>
<protein>
    <submittedName>
        <fullName evidence="2">Uncharacterized protein</fullName>
    </submittedName>
</protein>
<sequence length="57" mass="6999">MKYWKQMILLHILKKEILVDQLYKENTELFERAFLIRFLAVLYLFGLATLLLYTLFE</sequence>
<organism evidence="2 3">
    <name type="scientific">Papaver nudicaule</name>
    <name type="common">Iceland poppy</name>
    <dbReference type="NCBI Taxonomy" id="74823"/>
    <lineage>
        <taxon>Eukaryota</taxon>
        <taxon>Viridiplantae</taxon>
        <taxon>Streptophyta</taxon>
        <taxon>Embryophyta</taxon>
        <taxon>Tracheophyta</taxon>
        <taxon>Spermatophyta</taxon>
        <taxon>Magnoliopsida</taxon>
        <taxon>Ranunculales</taxon>
        <taxon>Papaveraceae</taxon>
        <taxon>Papaveroideae</taxon>
        <taxon>Papaver</taxon>
    </lineage>
</organism>
<dbReference type="EMBL" id="JAJJMA010095684">
    <property type="protein sequence ID" value="MCL7029917.1"/>
    <property type="molecule type" value="Genomic_DNA"/>
</dbReference>
<dbReference type="Proteomes" id="UP001177140">
    <property type="component" value="Unassembled WGS sequence"/>
</dbReference>
<reference evidence="2" key="1">
    <citation type="submission" date="2022-03" db="EMBL/GenBank/DDBJ databases">
        <title>A functionally conserved STORR gene fusion in Papaver species that diverged 16.8 million years ago.</title>
        <authorList>
            <person name="Catania T."/>
        </authorList>
    </citation>
    <scope>NUCLEOTIDE SEQUENCE</scope>
    <source>
        <strain evidence="2">S-191538</strain>
    </source>
</reference>
<dbReference type="AlphaFoldDB" id="A0AA41RZS7"/>
<keyword evidence="1" id="KW-0812">Transmembrane</keyword>
<name>A0AA41RZS7_PAPNU</name>
<accession>A0AA41RZS7</accession>